<proteinExistence type="predicted"/>
<reference evidence="1" key="1">
    <citation type="submission" date="2014-11" db="EMBL/GenBank/DDBJ databases">
        <authorList>
            <person name="Amaro Gonzalez C."/>
        </authorList>
    </citation>
    <scope>NUCLEOTIDE SEQUENCE</scope>
</reference>
<evidence type="ECO:0000313" key="1">
    <source>
        <dbReference type="EMBL" id="JAH92686.1"/>
    </source>
</evidence>
<organism evidence="1">
    <name type="scientific">Anguilla anguilla</name>
    <name type="common">European freshwater eel</name>
    <name type="synonym">Muraena anguilla</name>
    <dbReference type="NCBI Taxonomy" id="7936"/>
    <lineage>
        <taxon>Eukaryota</taxon>
        <taxon>Metazoa</taxon>
        <taxon>Chordata</taxon>
        <taxon>Craniata</taxon>
        <taxon>Vertebrata</taxon>
        <taxon>Euteleostomi</taxon>
        <taxon>Actinopterygii</taxon>
        <taxon>Neopterygii</taxon>
        <taxon>Teleostei</taxon>
        <taxon>Anguilliformes</taxon>
        <taxon>Anguillidae</taxon>
        <taxon>Anguilla</taxon>
    </lineage>
</organism>
<dbReference type="AlphaFoldDB" id="A0A0E9WQV3"/>
<accession>A0A0E9WQV3</accession>
<dbReference type="EMBL" id="GBXM01015891">
    <property type="protein sequence ID" value="JAH92686.1"/>
    <property type="molecule type" value="Transcribed_RNA"/>
</dbReference>
<reference evidence="1" key="2">
    <citation type="journal article" date="2015" name="Fish Shellfish Immunol.">
        <title>Early steps in the European eel (Anguilla anguilla)-Vibrio vulnificus interaction in the gills: Role of the RtxA13 toxin.</title>
        <authorList>
            <person name="Callol A."/>
            <person name="Pajuelo D."/>
            <person name="Ebbesson L."/>
            <person name="Teles M."/>
            <person name="MacKenzie S."/>
            <person name="Amaro C."/>
        </authorList>
    </citation>
    <scope>NUCLEOTIDE SEQUENCE</scope>
</reference>
<sequence>MDTPFLYYSRYYIGQVFPCYSLVVHSYHLNPFRRGY</sequence>
<protein>
    <submittedName>
        <fullName evidence="1">Uncharacterized protein</fullName>
    </submittedName>
</protein>
<name>A0A0E9WQV3_ANGAN</name>